<keyword evidence="9" id="KW-0807">Transducer</keyword>
<evidence type="ECO:0000256" key="2">
    <source>
        <dbReference type="ARBA" id="ARBA00011085"/>
    </source>
</evidence>
<dbReference type="OrthoDB" id="2874149at2759"/>
<name>A0A4S8MFD9_DENBC</name>
<keyword evidence="11" id="KW-0732">Signal</keyword>
<evidence type="ECO:0000256" key="5">
    <source>
        <dbReference type="ARBA" id="ARBA00022989"/>
    </source>
</evidence>
<keyword evidence="13" id="KW-1185">Reference proteome</keyword>
<keyword evidence="5 10" id="KW-1133">Transmembrane helix</keyword>
<comment type="subcellular location">
    <subcellularLocation>
        <location evidence="1">Membrane</location>
        <topology evidence="1">Multi-pass membrane protein</topology>
    </subcellularLocation>
</comment>
<dbReference type="EMBL" id="ML179098">
    <property type="protein sequence ID" value="THV00869.1"/>
    <property type="molecule type" value="Genomic_DNA"/>
</dbReference>
<feature type="transmembrane region" description="Helical" evidence="10">
    <location>
        <begin position="79"/>
        <end position="99"/>
    </location>
</feature>
<keyword evidence="8 12" id="KW-0675">Receptor</keyword>
<organism evidence="12 13">
    <name type="scientific">Dendrothele bispora (strain CBS 962.96)</name>
    <dbReference type="NCBI Taxonomy" id="1314807"/>
    <lineage>
        <taxon>Eukaryota</taxon>
        <taxon>Fungi</taxon>
        <taxon>Dikarya</taxon>
        <taxon>Basidiomycota</taxon>
        <taxon>Agaricomycotina</taxon>
        <taxon>Agaricomycetes</taxon>
        <taxon>Agaricomycetidae</taxon>
        <taxon>Agaricales</taxon>
        <taxon>Agaricales incertae sedis</taxon>
        <taxon>Dendrothele</taxon>
    </lineage>
</organism>
<dbReference type="GO" id="GO:0004932">
    <property type="term" value="F:mating-type factor pheromone receptor activity"/>
    <property type="evidence" value="ECO:0007669"/>
    <property type="project" value="InterPro"/>
</dbReference>
<dbReference type="Proteomes" id="UP000297245">
    <property type="component" value="Unassembled WGS sequence"/>
</dbReference>
<keyword evidence="3" id="KW-0589">Pheromone response</keyword>
<evidence type="ECO:0000256" key="4">
    <source>
        <dbReference type="ARBA" id="ARBA00022692"/>
    </source>
</evidence>
<reference evidence="12 13" key="1">
    <citation type="journal article" date="2019" name="Nat. Ecol. Evol.">
        <title>Megaphylogeny resolves global patterns of mushroom evolution.</title>
        <authorList>
            <person name="Varga T."/>
            <person name="Krizsan K."/>
            <person name="Foldi C."/>
            <person name="Dima B."/>
            <person name="Sanchez-Garcia M."/>
            <person name="Sanchez-Ramirez S."/>
            <person name="Szollosi G.J."/>
            <person name="Szarkandi J.G."/>
            <person name="Papp V."/>
            <person name="Albert L."/>
            <person name="Andreopoulos W."/>
            <person name="Angelini C."/>
            <person name="Antonin V."/>
            <person name="Barry K.W."/>
            <person name="Bougher N.L."/>
            <person name="Buchanan P."/>
            <person name="Buyck B."/>
            <person name="Bense V."/>
            <person name="Catcheside P."/>
            <person name="Chovatia M."/>
            <person name="Cooper J."/>
            <person name="Damon W."/>
            <person name="Desjardin D."/>
            <person name="Finy P."/>
            <person name="Geml J."/>
            <person name="Haridas S."/>
            <person name="Hughes K."/>
            <person name="Justo A."/>
            <person name="Karasinski D."/>
            <person name="Kautmanova I."/>
            <person name="Kiss B."/>
            <person name="Kocsube S."/>
            <person name="Kotiranta H."/>
            <person name="LaButti K.M."/>
            <person name="Lechner B.E."/>
            <person name="Liimatainen K."/>
            <person name="Lipzen A."/>
            <person name="Lukacs Z."/>
            <person name="Mihaltcheva S."/>
            <person name="Morgado L.N."/>
            <person name="Niskanen T."/>
            <person name="Noordeloos M.E."/>
            <person name="Ohm R.A."/>
            <person name="Ortiz-Santana B."/>
            <person name="Ovrebo C."/>
            <person name="Racz N."/>
            <person name="Riley R."/>
            <person name="Savchenko A."/>
            <person name="Shiryaev A."/>
            <person name="Soop K."/>
            <person name="Spirin V."/>
            <person name="Szebenyi C."/>
            <person name="Tomsovsky M."/>
            <person name="Tulloss R.E."/>
            <person name="Uehling J."/>
            <person name="Grigoriev I.V."/>
            <person name="Vagvolgyi C."/>
            <person name="Papp T."/>
            <person name="Martin F.M."/>
            <person name="Miettinen O."/>
            <person name="Hibbett D.S."/>
            <person name="Nagy L.G."/>
        </authorList>
    </citation>
    <scope>NUCLEOTIDE SEQUENCE [LARGE SCALE GENOMIC DNA]</scope>
    <source>
        <strain evidence="12 13">CBS 962.96</strain>
    </source>
</reference>
<dbReference type="PRINTS" id="PR00899">
    <property type="entry name" value="GPCRSTE3"/>
</dbReference>
<feature type="chain" id="PRO_5020462192" evidence="11">
    <location>
        <begin position="16"/>
        <end position="142"/>
    </location>
</feature>
<sequence>MSLVLWLLLSNLVHAINAVAWSSNTNIHVPVWCDITTKLLLATSVALPCALLCLASQLEFLASQRPIPSLRLSKVKQMIFDLGLCVGFPVVFFCLHFIVQNNRFDITQDFGCSASIHPSTPGLIVTSLPPLILCVATFVIAG</sequence>
<accession>A0A4S8MFD9</accession>
<comment type="similarity">
    <text evidence="2">Belongs to the G-protein coupled receptor 4 family.</text>
</comment>
<keyword evidence="7 10" id="KW-0472">Membrane</keyword>
<evidence type="ECO:0000256" key="6">
    <source>
        <dbReference type="ARBA" id="ARBA00023040"/>
    </source>
</evidence>
<evidence type="ECO:0000256" key="3">
    <source>
        <dbReference type="ARBA" id="ARBA00022507"/>
    </source>
</evidence>
<dbReference type="PANTHER" id="PTHR28097:SF1">
    <property type="entry name" value="PHEROMONE A FACTOR RECEPTOR"/>
    <property type="match status" value="1"/>
</dbReference>
<gene>
    <name evidence="12" type="ORF">K435DRAFT_656535</name>
</gene>
<feature type="signal peptide" evidence="11">
    <location>
        <begin position="1"/>
        <end position="15"/>
    </location>
</feature>
<keyword evidence="6" id="KW-0297">G-protein coupled receptor</keyword>
<feature type="transmembrane region" description="Helical" evidence="10">
    <location>
        <begin position="119"/>
        <end position="141"/>
    </location>
</feature>
<dbReference type="GO" id="GO:0005886">
    <property type="term" value="C:plasma membrane"/>
    <property type="evidence" value="ECO:0007669"/>
    <property type="project" value="TreeGrafter"/>
</dbReference>
<keyword evidence="4 10" id="KW-0812">Transmembrane</keyword>
<evidence type="ECO:0000256" key="7">
    <source>
        <dbReference type="ARBA" id="ARBA00023136"/>
    </source>
</evidence>
<evidence type="ECO:0000313" key="12">
    <source>
        <dbReference type="EMBL" id="THV00869.1"/>
    </source>
</evidence>
<protein>
    <submittedName>
        <fullName evidence="12">Putative pheromone receptor STE3.1</fullName>
    </submittedName>
</protein>
<proteinExistence type="inferred from homology"/>
<evidence type="ECO:0000256" key="10">
    <source>
        <dbReference type="SAM" id="Phobius"/>
    </source>
</evidence>
<feature type="transmembrane region" description="Helical" evidence="10">
    <location>
        <begin position="39"/>
        <end position="58"/>
    </location>
</feature>
<evidence type="ECO:0000256" key="1">
    <source>
        <dbReference type="ARBA" id="ARBA00004141"/>
    </source>
</evidence>
<evidence type="ECO:0000256" key="9">
    <source>
        <dbReference type="ARBA" id="ARBA00023224"/>
    </source>
</evidence>
<dbReference type="GO" id="GO:0000750">
    <property type="term" value="P:pheromone-dependent signal transduction involved in conjugation with cellular fusion"/>
    <property type="evidence" value="ECO:0007669"/>
    <property type="project" value="TreeGrafter"/>
</dbReference>
<dbReference type="AlphaFoldDB" id="A0A4S8MFD9"/>
<dbReference type="PANTHER" id="PTHR28097">
    <property type="entry name" value="PHEROMONE A FACTOR RECEPTOR"/>
    <property type="match status" value="1"/>
</dbReference>
<dbReference type="InterPro" id="IPR001499">
    <property type="entry name" value="GPCR_STE3"/>
</dbReference>
<evidence type="ECO:0000313" key="13">
    <source>
        <dbReference type="Proteomes" id="UP000297245"/>
    </source>
</evidence>
<dbReference type="Pfam" id="PF02076">
    <property type="entry name" value="STE3"/>
    <property type="match status" value="1"/>
</dbReference>
<evidence type="ECO:0000256" key="11">
    <source>
        <dbReference type="SAM" id="SignalP"/>
    </source>
</evidence>
<evidence type="ECO:0000256" key="8">
    <source>
        <dbReference type="ARBA" id="ARBA00023170"/>
    </source>
</evidence>